<evidence type="ECO:0000313" key="1">
    <source>
        <dbReference type="EMBL" id="KAK0476322.1"/>
    </source>
</evidence>
<name>A0AA39U2R9_9AGAR</name>
<comment type="caution">
    <text evidence="1">The sequence shown here is derived from an EMBL/GenBank/DDBJ whole genome shotgun (WGS) entry which is preliminary data.</text>
</comment>
<proteinExistence type="predicted"/>
<keyword evidence="2" id="KW-1185">Reference proteome</keyword>
<dbReference type="Proteomes" id="UP001175227">
    <property type="component" value="Unassembled WGS sequence"/>
</dbReference>
<dbReference type="EMBL" id="JAUEPR010000020">
    <property type="protein sequence ID" value="KAK0476322.1"/>
    <property type="molecule type" value="Genomic_DNA"/>
</dbReference>
<organism evidence="1 2">
    <name type="scientific">Armillaria novae-zelandiae</name>
    <dbReference type="NCBI Taxonomy" id="153914"/>
    <lineage>
        <taxon>Eukaryota</taxon>
        <taxon>Fungi</taxon>
        <taxon>Dikarya</taxon>
        <taxon>Basidiomycota</taxon>
        <taxon>Agaricomycotina</taxon>
        <taxon>Agaricomycetes</taxon>
        <taxon>Agaricomycetidae</taxon>
        <taxon>Agaricales</taxon>
        <taxon>Marasmiineae</taxon>
        <taxon>Physalacriaceae</taxon>
        <taxon>Armillaria</taxon>
    </lineage>
</organism>
<reference evidence="1" key="1">
    <citation type="submission" date="2023-06" db="EMBL/GenBank/DDBJ databases">
        <authorList>
            <consortium name="Lawrence Berkeley National Laboratory"/>
            <person name="Ahrendt S."/>
            <person name="Sahu N."/>
            <person name="Indic B."/>
            <person name="Wong-Bajracharya J."/>
            <person name="Merenyi Z."/>
            <person name="Ke H.-M."/>
            <person name="Monk M."/>
            <person name="Kocsube S."/>
            <person name="Drula E."/>
            <person name="Lipzen A."/>
            <person name="Balint B."/>
            <person name="Henrissat B."/>
            <person name="Andreopoulos B."/>
            <person name="Martin F.M."/>
            <person name="Harder C.B."/>
            <person name="Rigling D."/>
            <person name="Ford K.L."/>
            <person name="Foster G.D."/>
            <person name="Pangilinan J."/>
            <person name="Papanicolaou A."/>
            <person name="Barry K."/>
            <person name="LaButti K."/>
            <person name="Viragh M."/>
            <person name="Koriabine M."/>
            <person name="Yan M."/>
            <person name="Riley R."/>
            <person name="Champramary S."/>
            <person name="Plett K.L."/>
            <person name="Tsai I.J."/>
            <person name="Slot J."/>
            <person name="Sipos G."/>
            <person name="Plett J."/>
            <person name="Nagy L.G."/>
            <person name="Grigoriev I.V."/>
        </authorList>
    </citation>
    <scope>NUCLEOTIDE SEQUENCE</scope>
    <source>
        <strain evidence="1">ICMP 16352</strain>
    </source>
</reference>
<gene>
    <name evidence="1" type="ORF">IW261DRAFT_1490714</name>
</gene>
<accession>A0AA39U2R9</accession>
<evidence type="ECO:0000313" key="2">
    <source>
        <dbReference type="Proteomes" id="UP001175227"/>
    </source>
</evidence>
<protein>
    <submittedName>
        <fullName evidence="1">Uncharacterized protein</fullName>
    </submittedName>
</protein>
<sequence>MTTYKRFRISYYSHFLTVITGSEEVVACVTNTFVIAFKMSYNATIKQEAQYAHDLGPAAVEDNFHATYTSVLTEWFPTSRGYVIDHQKFGPGGKPEYIVVRHAGGVRNPLLIVELKRPSKNTDAGKQEVKNDLVEYIEGRFDLTQYNTIYGLGGIGLKWMVCKMVKNGRHDLEDVEKWTDDITSDASYAKFSRIAQLVYDIS</sequence>
<dbReference type="AlphaFoldDB" id="A0AA39U2R9"/>